<organism evidence="1 2">
    <name type="scientific">Neptunomonas antarctica</name>
    <dbReference type="NCBI Taxonomy" id="619304"/>
    <lineage>
        <taxon>Bacteria</taxon>
        <taxon>Pseudomonadati</taxon>
        <taxon>Pseudomonadota</taxon>
        <taxon>Gammaproteobacteria</taxon>
        <taxon>Oceanospirillales</taxon>
        <taxon>Oceanospirillaceae</taxon>
        <taxon>Neptunomonas</taxon>
    </lineage>
</organism>
<accession>A0A1N7NDQ0</accession>
<proteinExistence type="predicted"/>
<dbReference type="Proteomes" id="UP000185999">
    <property type="component" value="Unassembled WGS sequence"/>
</dbReference>
<protein>
    <submittedName>
        <fullName evidence="1">Uncharacterized protein</fullName>
    </submittedName>
</protein>
<name>A0A1N7NDQ0_9GAMM</name>
<gene>
    <name evidence="1" type="ORF">SAMN05421760_10932</name>
</gene>
<reference evidence="2" key="1">
    <citation type="submission" date="2017-01" db="EMBL/GenBank/DDBJ databases">
        <authorList>
            <person name="Varghese N."/>
            <person name="Submissions S."/>
        </authorList>
    </citation>
    <scope>NUCLEOTIDE SEQUENCE [LARGE SCALE GENOMIC DNA]</scope>
    <source>
        <strain evidence="2">DSM 22306</strain>
    </source>
</reference>
<evidence type="ECO:0000313" key="1">
    <source>
        <dbReference type="EMBL" id="SIS96408.1"/>
    </source>
</evidence>
<evidence type="ECO:0000313" key="2">
    <source>
        <dbReference type="Proteomes" id="UP000185999"/>
    </source>
</evidence>
<dbReference type="RefSeq" id="WP_143773584.1">
    <property type="nucleotide sequence ID" value="NZ_FTOE01000009.1"/>
</dbReference>
<dbReference type="AlphaFoldDB" id="A0A1N7NDQ0"/>
<sequence length="117" mass="13547">MTVMRENDEKLIEALMEIVENTQQGWDINDIEQFSNDFSDEMKEETAPEDFKEHRDYLYPILGNHVGLSFLALHRNPVGMVLILTMTCEKREAPVLLVYDFEENDKGFAIVNADIHA</sequence>
<dbReference type="EMBL" id="FTOE01000009">
    <property type="protein sequence ID" value="SIS96408.1"/>
    <property type="molecule type" value="Genomic_DNA"/>
</dbReference>
<keyword evidence="2" id="KW-1185">Reference proteome</keyword>